<dbReference type="InterPro" id="IPR009057">
    <property type="entry name" value="Homeodomain-like_sf"/>
</dbReference>
<dbReference type="PANTHER" id="PTHR33795">
    <property type="entry name" value="INSERTION ELEMENT IS150 PROTEIN INSJ"/>
    <property type="match status" value="1"/>
</dbReference>
<dbReference type="RefSeq" id="WP_007788647.1">
    <property type="nucleotide sequence ID" value="NZ_ADGQ01000026.1"/>
</dbReference>
<dbReference type="GeneID" id="84800202"/>
<dbReference type="GO" id="GO:0043565">
    <property type="term" value="F:sequence-specific DNA binding"/>
    <property type="evidence" value="ECO:0007669"/>
    <property type="project" value="InterPro"/>
</dbReference>
<dbReference type="SUPFAM" id="SSF46689">
    <property type="entry name" value="Homeodomain-like"/>
    <property type="match status" value="1"/>
</dbReference>
<keyword evidence="2" id="KW-1185">Reference proteome</keyword>
<dbReference type="OrthoDB" id="9775203at2"/>
<dbReference type="PANTHER" id="PTHR33795:SF1">
    <property type="entry name" value="INSERTION ELEMENT IS150 PROTEIN INSJ"/>
    <property type="match status" value="1"/>
</dbReference>
<evidence type="ECO:0008006" key="3">
    <source>
        <dbReference type="Google" id="ProtNLM"/>
    </source>
</evidence>
<dbReference type="AlphaFoldDB" id="E0E1W9"/>
<gene>
    <name evidence="1" type="ORF">HMPREF0634_1431</name>
</gene>
<organism evidence="1 2">
    <name type="scientific">Peptostreptococcus stomatis DSM 17678</name>
    <dbReference type="NCBI Taxonomy" id="596315"/>
    <lineage>
        <taxon>Bacteria</taxon>
        <taxon>Bacillati</taxon>
        <taxon>Bacillota</taxon>
        <taxon>Clostridia</taxon>
        <taxon>Peptostreptococcales</taxon>
        <taxon>Peptostreptococcaceae</taxon>
        <taxon>Peptostreptococcus</taxon>
    </lineage>
</organism>
<evidence type="ECO:0000313" key="1">
    <source>
        <dbReference type="EMBL" id="EFM65112.1"/>
    </source>
</evidence>
<dbReference type="InterPro" id="IPR052057">
    <property type="entry name" value="IS150/IS1296_orfA-like"/>
</dbReference>
<dbReference type="InterPro" id="IPR010921">
    <property type="entry name" value="Trp_repressor/repl_initiator"/>
</dbReference>
<dbReference type="SUPFAM" id="SSF48295">
    <property type="entry name" value="TrpR-like"/>
    <property type="match status" value="1"/>
</dbReference>
<comment type="caution">
    <text evidence="1">The sequence shown here is derived from an EMBL/GenBank/DDBJ whole genome shotgun (WGS) entry which is preliminary data.</text>
</comment>
<dbReference type="EMBL" id="ADGQ01000026">
    <property type="protein sequence ID" value="EFM65112.1"/>
    <property type="molecule type" value="Genomic_DNA"/>
</dbReference>
<protein>
    <recommendedName>
        <fullName evidence="3">Transposase</fullName>
    </recommendedName>
</protein>
<accession>E0E1W9</accession>
<dbReference type="Proteomes" id="UP000003244">
    <property type="component" value="Unassembled WGS sequence"/>
</dbReference>
<dbReference type="Gene3D" id="1.10.10.10">
    <property type="entry name" value="Winged helix-like DNA-binding domain superfamily/Winged helix DNA-binding domain"/>
    <property type="match status" value="1"/>
</dbReference>
<dbReference type="InterPro" id="IPR036388">
    <property type="entry name" value="WH-like_DNA-bd_sf"/>
</dbReference>
<proteinExistence type="predicted"/>
<sequence>MAKYSFEIKKKIVSEYLSRNKSSRYLARKYGITNKNEILNWVAIYKRLGYDGLMRSRKNKNYSFEFKLNVVKLYITNEVSYKELALSQGINNFSLIPRWVNDFRKGGQMR</sequence>
<evidence type="ECO:0000313" key="2">
    <source>
        <dbReference type="Proteomes" id="UP000003244"/>
    </source>
</evidence>
<dbReference type="GO" id="GO:0004803">
    <property type="term" value="F:transposase activity"/>
    <property type="evidence" value="ECO:0007669"/>
    <property type="project" value="InterPro"/>
</dbReference>
<name>E0E1W9_9FIRM</name>
<reference evidence="1 2" key="1">
    <citation type="submission" date="2010-08" db="EMBL/GenBank/DDBJ databases">
        <authorList>
            <person name="Harkins D.M."/>
            <person name="Madupu R."/>
            <person name="Durkin A.S."/>
            <person name="Torralba M."/>
            <person name="Methe B."/>
            <person name="Sutton G.G."/>
            <person name="Nelson K.E."/>
        </authorList>
    </citation>
    <scope>NUCLEOTIDE SEQUENCE [LARGE SCALE GENOMIC DNA]</scope>
    <source>
        <strain evidence="1 2">DSM 17678</strain>
    </source>
</reference>
<dbReference type="eggNOG" id="COG2963">
    <property type="taxonomic scope" value="Bacteria"/>
</dbReference>
<dbReference type="Pfam" id="PF01527">
    <property type="entry name" value="HTH_Tnp_1"/>
    <property type="match status" value="1"/>
</dbReference>
<dbReference type="InterPro" id="IPR002514">
    <property type="entry name" value="Transposase_8"/>
</dbReference>
<dbReference type="GO" id="GO:0006313">
    <property type="term" value="P:DNA transposition"/>
    <property type="evidence" value="ECO:0007669"/>
    <property type="project" value="InterPro"/>
</dbReference>